<comment type="caution">
    <text evidence="14">The sequence shown here is derived from an EMBL/GenBank/DDBJ whole genome shotgun (WGS) entry which is preliminary data.</text>
</comment>
<evidence type="ECO:0000256" key="6">
    <source>
        <dbReference type="ARBA" id="ARBA00022723"/>
    </source>
</evidence>
<sequence>METVLDREQKETLKAEPEATNDSKGCQCCTIFTPDRKIKRGYETLKIDVHAHILPEVIPNFREQFGYGQFVSLKKTDKKGISHMWQGDKFFREVDDKSWSCEARLVDMDSDNVQVQVLSTVPVMFSYWAKPHDTLRVAQFLNDDIANRCKQYPTRFVGLGTLPMQSIPLAIQELRRCILELGLVGIQIGSHIEKWNLDDEIFFPLWKEGNKKTTFAK</sequence>
<accession>X6M9S3</accession>
<name>X6M9S3_RETFI</name>
<evidence type="ECO:0000256" key="2">
    <source>
        <dbReference type="ARBA" id="ARBA00005871"/>
    </source>
</evidence>
<dbReference type="GO" id="GO:0016787">
    <property type="term" value="F:hydrolase activity"/>
    <property type="evidence" value="ECO:0007669"/>
    <property type="project" value="UniProtKB-KW"/>
</dbReference>
<dbReference type="GO" id="GO:0019748">
    <property type="term" value="P:secondary metabolic process"/>
    <property type="evidence" value="ECO:0007669"/>
    <property type="project" value="TreeGrafter"/>
</dbReference>
<evidence type="ECO:0000313" key="15">
    <source>
        <dbReference type="Proteomes" id="UP000023152"/>
    </source>
</evidence>
<organism evidence="14 15">
    <name type="scientific">Reticulomyxa filosa</name>
    <dbReference type="NCBI Taxonomy" id="46433"/>
    <lineage>
        <taxon>Eukaryota</taxon>
        <taxon>Sar</taxon>
        <taxon>Rhizaria</taxon>
        <taxon>Retaria</taxon>
        <taxon>Foraminifera</taxon>
        <taxon>Monothalamids</taxon>
        <taxon>Reticulomyxidae</taxon>
        <taxon>Reticulomyxa</taxon>
    </lineage>
</organism>
<dbReference type="EMBL" id="ASPP01023582">
    <property type="protein sequence ID" value="ETO10232.1"/>
    <property type="molecule type" value="Genomic_DNA"/>
</dbReference>
<evidence type="ECO:0000256" key="11">
    <source>
        <dbReference type="RuleBase" id="RU366045"/>
    </source>
</evidence>
<keyword evidence="8" id="KW-0862">Zinc</keyword>
<gene>
    <name evidence="14" type="ORF">RFI_27150</name>
</gene>
<evidence type="ECO:0000256" key="1">
    <source>
        <dbReference type="ARBA" id="ARBA00005079"/>
    </source>
</evidence>
<dbReference type="InterPro" id="IPR006680">
    <property type="entry name" value="Amidohydro-rel"/>
</dbReference>
<dbReference type="Gene3D" id="3.20.20.140">
    <property type="entry name" value="Metal-dependent hydrolases"/>
    <property type="match status" value="1"/>
</dbReference>
<dbReference type="Pfam" id="PF04909">
    <property type="entry name" value="Amidohydro_2"/>
    <property type="match status" value="1"/>
</dbReference>
<dbReference type="GO" id="GO:0046872">
    <property type="term" value="F:metal ion binding"/>
    <property type="evidence" value="ECO:0007669"/>
    <property type="project" value="UniProtKB-KW"/>
</dbReference>
<evidence type="ECO:0000256" key="7">
    <source>
        <dbReference type="ARBA" id="ARBA00022793"/>
    </source>
</evidence>
<dbReference type="PANTHER" id="PTHR21240:SF27">
    <property type="entry name" value="2-AMINO-3-CARBOXYMUCONATE-6-SEMIALDEHYDE DECARBOXYLASE"/>
    <property type="match status" value="1"/>
</dbReference>
<feature type="region of interest" description="Disordered" evidence="12">
    <location>
        <begin position="1"/>
        <end position="23"/>
    </location>
</feature>
<dbReference type="InterPro" id="IPR032466">
    <property type="entry name" value="Metal_Hydrolase"/>
</dbReference>
<dbReference type="SUPFAM" id="SSF51556">
    <property type="entry name" value="Metallo-dependent hydrolases"/>
    <property type="match status" value="1"/>
</dbReference>
<evidence type="ECO:0000256" key="5">
    <source>
        <dbReference type="ARBA" id="ARBA00021214"/>
    </source>
</evidence>
<reference evidence="14 15" key="1">
    <citation type="journal article" date="2013" name="Curr. Biol.">
        <title>The Genome of the Foraminiferan Reticulomyxa filosa.</title>
        <authorList>
            <person name="Glockner G."/>
            <person name="Hulsmann N."/>
            <person name="Schleicher M."/>
            <person name="Noegel A.A."/>
            <person name="Eichinger L."/>
            <person name="Gallinger C."/>
            <person name="Pawlowski J."/>
            <person name="Sierra R."/>
            <person name="Euteneuer U."/>
            <person name="Pillet L."/>
            <person name="Moustafa A."/>
            <person name="Platzer M."/>
            <person name="Groth M."/>
            <person name="Szafranski K."/>
            <person name="Schliwa M."/>
        </authorList>
    </citation>
    <scope>NUCLEOTIDE SEQUENCE [LARGE SCALE GENOMIC DNA]</scope>
</reference>
<feature type="compositionally biased region" description="Basic and acidic residues" evidence="12">
    <location>
        <begin position="1"/>
        <end position="17"/>
    </location>
</feature>
<dbReference type="EC" id="4.1.1.45" evidence="4"/>
<dbReference type="GO" id="GO:0001760">
    <property type="term" value="F:aminocarboxymuconate-semialdehyde decarboxylase activity"/>
    <property type="evidence" value="ECO:0007669"/>
    <property type="project" value="UniProtKB-EC"/>
</dbReference>
<keyword evidence="6" id="KW-0479">Metal-binding</keyword>
<keyword evidence="15" id="KW-1185">Reference proteome</keyword>
<evidence type="ECO:0000256" key="3">
    <source>
        <dbReference type="ARBA" id="ARBA00011245"/>
    </source>
</evidence>
<dbReference type="GO" id="GO:0005829">
    <property type="term" value="C:cytosol"/>
    <property type="evidence" value="ECO:0007669"/>
    <property type="project" value="TreeGrafter"/>
</dbReference>
<dbReference type="Proteomes" id="UP000023152">
    <property type="component" value="Unassembled WGS sequence"/>
</dbReference>
<comment type="pathway">
    <text evidence="1">Secondary metabolite metabolism; quinolate metabolism.</text>
</comment>
<evidence type="ECO:0000256" key="4">
    <source>
        <dbReference type="ARBA" id="ARBA00012365"/>
    </source>
</evidence>
<keyword evidence="7 11" id="KW-0210">Decarboxylase</keyword>
<evidence type="ECO:0000256" key="9">
    <source>
        <dbReference type="ARBA" id="ARBA00023239"/>
    </source>
</evidence>
<evidence type="ECO:0000256" key="8">
    <source>
        <dbReference type="ARBA" id="ARBA00022833"/>
    </source>
</evidence>
<evidence type="ECO:0000313" key="14">
    <source>
        <dbReference type="EMBL" id="ETO10232.1"/>
    </source>
</evidence>
<proteinExistence type="inferred from homology"/>
<dbReference type="PANTHER" id="PTHR21240">
    <property type="entry name" value="2-AMINO-3-CARBOXYLMUCONATE-6-SEMIALDEHYDE DECARBOXYLASE"/>
    <property type="match status" value="1"/>
</dbReference>
<protein>
    <recommendedName>
        <fullName evidence="5">2-amino-3-carboxymuconate-6-semialdehyde decarboxylase</fullName>
        <ecNumber evidence="4">4.1.1.45</ecNumber>
    </recommendedName>
    <alternativeName>
        <fullName evidence="10">Picolinate carboxylase</fullName>
    </alternativeName>
</protein>
<evidence type="ECO:0000259" key="13">
    <source>
        <dbReference type="Pfam" id="PF04909"/>
    </source>
</evidence>
<keyword evidence="14" id="KW-0378">Hydrolase</keyword>
<comment type="similarity">
    <text evidence="2">Belongs to the metallo-dependent hydrolases superfamily. ACMSD family.</text>
</comment>
<feature type="domain" description="Amidohydrolase-related" evidence="13">
    <location>
        <begin position="47"/>
        <end position="207"/>
    </location>
</feature>
<evidence type="ECO:0000256" key="10">
    <source>
        <dbReference type="ARBA" id="ARBA00031120"/>
    </source>
</evidence>
<keyword evidence="9 11" id="KW-0456">Lyase</keyword>
<dbReference type="AlphaFoldDB" id="X6M9S3"/>
<dbReference type="InterPro" id="IPR032465">
    <property type="entry name" value="ACMSD"/>
</dbReference>
<evidence type="ECO:0000256" key="12">
    <source>
        <dbReference type="SAM" id="MobiDB-lite"/>
    </source>
</evidence>
<comment type="subunit">
    <text evidence="3">Monomer.</text>
</comment>
<dbReference type="OrthoDB" id="191270at2759"/>